<evidence type="ECO:0000313" key="4">
    <source>
        <dbReference type="Proteomes" id="UP000011115"/>
    </source>
</evidence>
<evidence type="ECO:0000256" key="2">
    <source>
        <dbReference type="SAM" id="SignalP"/>
    </source>
</evidence>
<keyword evidence="2" id="KW-0732">Signal</keyword>
<feature type="signal peptide" evidence="2">
    <location>
        <begin position="1"/>
        <end position="20"/>
    </location>
</feature>
<dbReference type="ExpressionAtlas" id="M1D010">
    <property type="expression patterns" value="baseline"/>
</dbReference>
<evidence type="ECO:0000313" key="3">
    <source>
        <dbReference type="EnsemblPlants" id="PGSC0003DMT400078391"/>
    </source>
</evidence>
<keyword evidence="1" id="KW-0812">Transmembrane</keyword>
<accession>M1D010</accession>
<gene>
    <name evidence="3" type="primary">LOC102595508</name>
</gene>
<reference evidence="3" key="2">
    <citation type="submission" date="2015-06" db="UniProtKB">
        <authorList>
            <consortium name="EnsemblPlants"/>
        </authorList>
    </citation>
    <scope>IDENTIFICATION</scope>
    <source>
        <strain evidence="3">DM1-3 516 R44</strain>
    </source>
</reference>
<keyword evidence="1" id="KW-0472">Membrane</keyword>
<protein>
    <submittedName>
        <fullName evidence="3">Oxidoreductase</fullName>
    </submittedName>
</protein>
<keyword evidence="4" id="KW-1185">Reference proteome</keyword>
<dbReference type="HOGENOM" id="CLU_2531886_0_0_1"/>
<evidence type="ECO:0000256" key="1">
    <source>
        <dbReference type="SAM" id="Phobius"/>
    </source>
</evidence>
<proteinExistence type="predicted"/>
<keyword evidence="1" id="KW-1133">Transmembrane helix</keyword>
<name>M1D010_SOLTU</name>
<sequence>MPMPWGVQCCTVVAIAMVLGQQHQGRGSTCCCGAEGIRYFCLPILVMHLTICSKCDHGKILVVGISCYCCIYLLLEVLSRHSAF</sequence>
<feature type="chain" id="PRO_5004013117" evidence="2">
    <location>
        <begin position="21"/>
        <end position="84"/>
    </location>
</feature>
<organism evidence="3 4">
    <name type="scientific">Solanum tuberosum</name>
    <name type="common">Potato</name>
    <dbReference type="NCBI Taxonomy" id="4113"/>
    <lineage>
        <taxon>Eukaryota</taxon>
        <taxon>Viridiplantae</taxon>
        <taxon>Streptophyta</taxon>
        <taxon>Embryophyta</taxon>
        <taxon>Tracheophyta</taxon>
        <taxon>Spermatophyta</taxon>
        <taxon>Magnoliopsida</taxon>
        <taxon>eudicotyledons</taxon>
        <taxon>Gunneridae</taxon>
        <taxon>Pentapetalae</taxon>
        <taxon>asterids</taxon>
        <taxon>lamiids</taxon>
        <taxon>Solanales</taxon>
        <taxon>Solanaceae</taxon>
        <taxon>Solanoideae</taxon>
        <taxon>Solaneae</taxon>
        <taxon>Solanum</taxon>
    </lineage>
</organism>
<dbReference type="EnsemblPlants" id="PGSC0003DMT400078391">
    <property type="protein sequence ID" value="PGSC0003DMT400078391"/>
    <property type="gene ID" value="PGSC0003DMG400030519"/>
</dbReference>
<dbReference type="AlphaFoldDB" id="M1D010"/>
<reference evidence="4" key="1">
    <citation type="journal article" date="2011" name="Nature">
        <title>Genome sequence and analysis of the tuber crop potato.</title>
        <authorList>
            <consortium name="The Potato Genome Sequencing Consortium"/>
        </authorList>
    </citation>
    <scope>NUCLEOTIDE SEQUENCE [LARGE SCALE GENOMIC DNA]</scope>
    <source>
        <strain evidence="4">cv. DM1-3 516 R44</strain>
    </source>
</reference>
<dbReference type="Gramene" id="PGSC0003DMT400078391">
    <property type="protein sequence ID" value="PGSC0003DMT400078391"/>
    <property type="gene ID" value="PGSC0003DMG400030519"/>
</dbReference>
<feature type="transmembrane region" description="Helical" evidence="1">
    <location>
        <begin position="60"/>
        <end position="78"/>
    </location>
</feature>
<dbReference type="Proteomes" id="UP000011115">
    <property type="component" value="Unassembled WGS sequence"/>
</dbReference>